<accession>A0A1B7XUN3</accession>
<dbReference type="VEuPathDB" id="FungiDB:CH63R_12619"/>
<dbReference type="GeneID" id="28871700"/>
<evidence type="ECO:0000313" key="3">
    <source>
        <dbReference type="Proteomes" id="UP000092177"/>
    </source>
</evidence>
<feature type="region of interest" description="Disordered" evidence="1">
    <location>
        <begin position="12"/>
        <end position="39"/>
    </location>
</feature>
<sequence>MLRSYKRRKLGRNGTNINDAARSSHDDIKIGSRSESEDDEFEDDLNMLREFSLVPMTTQSGLLELHPLMQFCTQFWVSSFDNLRKWRRMFLQVMSKEYTGRRFVEEGPETGKDAEHLTRLLANVGVFRLRMGKYEEEAEQMTRRALCYNSANSAVVSATLPFLKTRSALSQVSQNVDTTIRLVIEVVLEKVPGLRNRRSRAQDERLLMMYRTREMLVWKMY</sequence>
<evidence type="ECO:0000313" key="2">
    <source>
        <dbReference type="EMBL" id="OBR03492.1"/>
    </source>
</evidence>
<comment type="caution">
    <text evidence="2">The sequence shown here is derived from an EMBL/GenBank/DDBJ whole genome shotgun (WGS) entry which is preliminary data.</text>
</comment>
<reference evidence="3" key="1">
    <citation type="journal article" date="2017" name="BMC Genomics">
        <title>Gapless genome assembly of Colletotrichum higginsianum reveals chromosome structure and association of transposable elements with secondary metabolite gene clusters.</title>
        <authorList>
            <person name="Dallery J.-F."/>
            <person name="Lapalu N."/>
            <person name="Zampounis A."/>
            <person name="Pigne S."/>
            <person name="Luyten I."/>
            <person name="Amselem J."/>
            <person name="Wittenberg A.H.J."/>
            <person name="Zhou S."/>
            <person name="de Queiroz M.V."/>
            <person name="Robin G.P."/>
            <person name="Auger A."/>
            <person name="Hainaut M."/>
            <person name="Henrissat B."/>
            <person name="Kim K.-T."/>
            <person name="Lee Y.-H."/>
            <person name="Lespinet O."/>
            <person name="Schwartz D.C."/>
            <person name="Thon M.R."/>
            <person name="O'Connell R.J."/>
        </authorList>
    </citation>
    <scope>NUCLEOTIDE SEQUENCE [LARGE SCALE GENOMIC DNA]</scope>
    <source>
        <strain evidence="3">IMI 349063</strain>
    </source>
</reference>
<gene>
    <name evidence="2" type="ORF">CH63R_12619</name>
</gene>
<protein>
    <submittedName>
        <fullName evidence="2">Kinesin light</fullName>
    </submittedName>
</protein>
<dbReference type="AlphaFoldDB" id="A0A1B7XUN3"/>
<feature type="compositionally biased region" description="Basic and acidic residues" evidence="1">
    <location>
        <begin position="22"/>
        <end position="35"/>
    </location>
</feature>
<organism evidence="2 3">
    <name type="scientific">Colletotrichum higginsianum (strain IMI 349063)</name>
    <name type="common">Crucifer anthracnose fungus</name>
    <dbReference type="NCBI Taxonomy" id="759273"/>
    <lineage>
        <taxon>Eukaryota</taxon>
        <taxon>Fungi</taxon>
        <taxon>Dikarya</taxon>
        <taxon>Ascomycota</taxon>
        <taxon>Pezizomycotina</taxon>
        <taxon>Sordariomycetes</taxon>
        <taxon>Hypocreomycetidae</taxon>
        <taxon>Glomerellales</taxon>
        <taxon>Glomerellaceae</taxon>
        <taxon>Colletotrichum</taxon>
        <taxon>Colletotrichum destructivum species complex</taxon>
    </lineage>
</organism>
<keyword evidence="3" id="KW-1185">Reference proteome</keyword>
<dbReference type="KEGG" id="chig:CH63R_12619"/>
<evidence type="ECO:0000256" key="1">
    <source>
        <dbReference type="SAM" id="MobiDB-lite"/>
    </source>
</evidence>
<dbReference type="RefSeq" id="XP_018152010.1">
    <property type="nucleotide sequence ID" value="XM_018307593.1"/>
</dbReference>
<dbReference type="Proteomes" id="UP000092177">
    <property type="component" value="Chromosome 9"/>
</dbReference>
<proteinExistence type="predicted"/>
<dbReference type="EMBL" id="LTAN01000009">
    <property type="protein sequence ID" value="OBR03492.1"/>
    <property type="molecule type" value="Genomic_DNA"/>
</dbReference>
<name>A0A1B7XUN3_COLHI</name>